<dbReference type="Proteomes" id="UP001519287">
    <property type="component" value="Unassembled WGS sequence"/>
</dbReference>
<evidence type="ECO:0000313" key="2">
    <source>
        <dbReference type="EMBL" id="MBP1991493.1"/>
    </source>
</evidence>
<evidence type="ECO:0000256" key="1">
    <source>
        <dbReference type="SAM" id="Phobius"/>
    </source>
</evidence>
<dbReference type="RefSeq" id="WP_209972248.1">
    <property type="nucleotide sequence ID" value="NZ_JAGGLB010000009.1"/>
</dbReference>
<gene>
    <name evidence="2" type="ORF">J2Z66_003100</name>
</gene>
<evidence type="ECO:0008006" key="4">
    <source>
        <dbReference type="Google" id="ProtNLM"/>
    </source>
</evidence>
<proteinExistence type="predicted"/>
<reference evidence="2 3" key="1">
    <citation type="submission" date="2021-03" db="EMBL/GenBank/DDBJ databases">
        <title>Genomic Encyclopedia of Type Strains, Phase IV (KMG-IV): sequencing the most valuable type-strain genomes for metagenomic binning, comparative biology and taxonomic classification.</title>
        <authorList>
            <person name="Goeker M."/>
        </authorList>
    </citation>
    <scope>NUCLEOTIDE SEQUENCE [LARGE SCALE GENOMIC DNA]</scope>
    <source>
        <strain evidence="2 3">DSM 26048</strain>
    </source>
</reference>
<keyword evidence="3" id="KW-1185">Reference proteome</keyword>
<organism evidence="2 3">
    <name type="scientific">Paenibacillus eucommiae</name>
    <dbReference type="NCBI Taxonomy" id="1355755"/>
    <lineage>
        <taxon>Bacteria</taxon>
        <taxon>Bacillati</taxon>
        <taxon>Bacillota</taxon>
        <taxon>Bacilli</taxon>
        <taxon>Bacillales</taxon>
        <taxon>Paenibacillaceae</taxon>
        <taxon>Paenibacillus</taxon>
    </lineage>
</organism>
<dbReference type="EMBL" id="JAGGLB010000009">
    <property type="protein sequence ID" value="MBP1991493.1"/>
    <property type="molecule type" value="Genomic_DNA"/>
</dbReference>
<evidence type="ECO:0000313" key="3">
    <source>
        <dbReference type="Proteomes" id="UP001519287"/>
    </source>
</evidence>
<comment type="caution">
    <text evidence="2">The sequence shown here is derived from an EMBL/GenBank/DDBJ whole genome shotgun (WGS) entry which is preliminary data.</text>
</comment>
<sequence>MSIEDQLSEAYKETSQKLHPPQELDIRIEQMHHQYLLSKEKAPAHSRRVWTRSILIVAALVVTVGFTSQYGLQMREGLLHMVFNVEPIVTYDAKAAKDIRERMKEIKRDLGIGERVLYYSAEMERLFPVVNKKLKLTPFAIITNPYIWLDHEKWANELNAEKVPLRLQELSLHGWTFAGGQKEGTSGGMLIPSNMALLEALKEKTQYMKTSEAWVPLLPEAELNPVYSTFYRNPARDQIIITAEIFKMETGIVKFSDLSEYEVIYIDDKKTTYMKTETYMISDSDQYQTLVWLESWGDVTVRYEIGTSATGVSKADILDIAHQILDKPAGGDQE</sequence>
<feature type="transmembrane region" description="Helical" evidence="1">
    <location>
        <begin position="49"/>
        <end position="72"/>
    </location>
</feature>
<accession>A0ABS4IV80</accession>
<keyword evidence="1" id="KW-0812">Transmembrane</keyword>
<keyword evidence="1" id="KW-1133">Transmembrane helix</keyword>
<keyword evidence="1" id="KW-0472">Membrane</keyword>
<protein>
    <recommendedName>
        <fullName evidence="4">DUF4367 domain-containing protein</fullName>
    </recommendedName>
</protein>
<name>A0ABS4IV80_9BACL</name>